<dbReference type="InterPro" id="IPR011332">
    <property type="entry name" value="Ribosomal_zn-bd"/>
</dbReference>
<evidence type="ECO:0000256" key="7">
    <source>
        <dbReference type="ARBA" id="ARBA00039935"/>
    </source>
</evidence>
<evidence type="ECO:0000256" key="5">
    <source>
        <dbReference type="ARBA" id="ARBA00023128"/>
    </source>
</evidence>
<evidence type="ECO:0000256" key="4">
    <source>
        <dbReference type="ARBA" id="ARBA00022980"/>
    </source>
</evidence>
<comment type="subcellular location">
    <subcellularLocation>
        <location evidence="1">Mitochondrion</location>
    </subcellularLocation>
</comment>
<dbReference type="Proteomes" id="UP000790833">
    <property type="component" value="Unassembled WGS sequence"/>
</dbReference>
<dbReference type="SUPFAM" id="SSF57829">
    <property type="entry name" value="Zn-binding ribosomal proteins"/>
    <property type="match status" value="1"/>
</dbReference>
<dbReference type="GO" id="GO:0005762">
    <property type="term" value="C:mitochondrial large ribosomal subunit"/>
    <property type="evidence" value="ECO:0007669"/>
    <property type="project" value="TreeGrafter"/>
</dbReference>
<dbReference type="RefSeq" id="XP_043048116.1">
    <property type="nucleotide sequence ID" value="XM_043192452.1"/>
</dbReference>
<feature type="region of interest" description="Disordered" evidence="8">
    <location>
        <begin position="163"/>
        <end position="196"/>
    </location>
</feature>
<evidence type="ECO:0000256" key="3">
    <source>
        <dbReference type="ARBA" id="ARBA00022946"/>
    </source>
</evidence>
<dbReference type="InterPro" id="IPR002677">
    <property type="entry name" value="Ribosomal_bL32"/>
</dbReference>
<evidence type="ECO:0000313" key="9">
    <source>
        <dbReference type="EMBL" id="KAG7192566.1"/>
    </source>
</evidence>
<feature type="compositionally biased region" description="Basic and acidic residues" evidence="8">
    <location>
        <begin position="163"/>
        <end position="173"/>
    </location>
</feature>
<name>A0A9P8AH87_9ASCO</name>
<dbReference type="OrthoDB" id="2014905at2759"/>
<dbReference type="Pfam" id="PF01783">
    <property type="entry name" value="Ribosomal_L32p"/>
    <property type="match status" value="1"/>
</dbReference>
<keyword evidence="4" id="KW-0689">Ribosomal protein</keyword>
<protein>
    <recommendedName>
        <fullName evidence="7">Large ribosomal subunit protein bL32m</fullName>
    </recommendedName>
</protein>
<evidence type="ECO:0000256" key="2">
    <source>
        <dbReference type="ARBA" id="ARBA00008560"/>
    </source>
</evidence>
<keyword evidence="3" id="KW-0809">Transit peptide</keyword>
<organism evidence="9 10">
    <name type="scientific">Scheffersomyces spartinae</name>
    <dbReference type="NCBI Taxonomy" id="45513"/>
    <lineage>
        <taxon>Eukaryota</taxon>
        <taxon>Fungi</taxon>
        <taxon>Dikarya</taxon>
        <taxon>Ascomycota</taxon>
        <taxon>Saccharomycotina</taxon>
        <taxon>Pichiomycetes</taxon>
        <taxon>Debaryomycetaceae</taxon>
        <taxon>Scheffersomyces</taxon>
    </lineage>
</organism>
<dbReference type="GeneID" id="66115040"/>
<reference evidence="9" key="1">
    <citation type="submission" date="2021-03" db="EMBL/GenBank/DDBJ databases">
        <authorList>
            <person name="Palmer J.M."/>
        </authorList>
    </citation>
    <scope>NUCLEOTIDE SEQUENCE</scope>
    <source>
        <strain evidence="9">ARV_011</strain>
    </source>
</reference>
<accession>A0A9P8AH87</accession>
<dbReference type="NCBIfam" id="TIGR01031">
    <property type="entry name" value="rpmF_bact"/>
    <property type="match status" value="1"/>
</dbReference>
<dbReference type="AlphaFoldDB" id="A0A9P8AH87"/>
<dbReference type="GO" id="GO:0006412">
    <property type="term" value="P:translation"/>
    <property type="evidence" value="ECO:0007669"/>
    <property type="project" value="InterPro"/>
</dbReference>
<dbReference type="PANTHER" id="PTHR21026:SF2">
    <property type="entry name" value="LARGE RIBOSOMAL SUBUNIT PROTEIN BL32M"/>
    <property type="match status" value="1"/>
</dbReference>
<proteinExistence type="inferred from homology"/>
<keyword evidence="10" id="KW-1185">Reference proteome</keyword>
<keyword evidence="6" id="KW-0687">Ribonucleoprotein</keyword>
<gene>
    <name evidence="9" type="ORF">KQ657_001666</name>
</gene>
<evidence type="ECO:0000313" key="10">
    <source>
        <dbReference type="Proteomes" id="UP000790833"/>
    </source>
</evidence>
<dbReference type="GO" id="GO:0003735">
    <property type="term" value="F:structural constituent of ribosome"/>
    <property type="evidence" value="ECO:0007669"/>
    <property type="project" value="InterPro"/>
</dbReference>
<dbReference type="EMBL" id="JAHMUF010000017">
    <property type="protein sequence ID" value="KAG7192566.1"/>
    <property type="molecule type" value="Genomic_DNA"/>
</dbReference>
<dbReference type="InterPro" id="IPR051991">
    <property type="entry name" value="Mitoribosomal_protein_bL32"/>
</dbReference>
<evidence type="ECO:0000256" key="1">
    <source>
        <dbReference type="ARBA" id="ARBA00004173"/>
    </source>
</evidence>
<dbReference type="PANTHER" id="PTHR21026">
    <property type="entry name" value="39S RIBOSOMAL PROTEIN L32, MITOCHONDRIAL"/>
    <property type="match status" value="1"/>
</dbReference>
<comment type="caution">
    <text evidence="9">The sequence shown here is derived from an EMBL/GenBank/DDBJ whole genome shotgun (WGS) entry which is preliminary data.</text>
</comment>
<keyword evidence="5" id="KW-0496">Mitochondrion</keyword>
<comment type="similarity">
    <text evidence="2">Belongs to the bacterial ribosomal protein bL32 family.</text>
</comment>
<evidence type="ECO:0000256" key="6">
    <source>
        <dbReference type="ARBA" id="ARBA00023274"/>
    </source>
</evidence>
<sequence>MSLFLTGFRFGAAVPAVAEVLAGLIPRIPTVGLRIDLRSQTEGDQRLRELKEQIEANEGESPFMIDNGTILKAVPKKKPSYRKTRTKFLASGDKKIKPLENIVRCPACGHVKRSHFMCMNCFGEIKTFLKAKKRELLGEIEVKSPFETMDDIDKRIVYTSKKDNEPLEMKDKSSWIPQREQPMIYSKDHLRKPKRK</sequence>
<evidence type="ECO:0000256" key="8">
    <source>
        <dbReference type="SAM" id="MobiDB-lite"/>
    </source>
</evidence>